<reference evidence="1 2" key="1">
    <citation type="submission" date="2018-08" db="EMBL/GenBank/DDBJ databases">
        <title>Recombination of ecologically and evolutionarily significant loci maintains genetic cohesion in the Pseudomonas syringae species complex.</title>
        <authorList>
            <person name="Dillon M."/>
            <person name="Thakur S."/>
            <person name="Almeida R.N.D."/>
            <person name="Weir B.S."/>
            <person name="Guttman D.S."/>
        </authorList>
    </citation>
    <scope>NUCLEOTIDE SEQUENCE [LARGE SCALE GENOMIC DNA]</scope>
    <source>
        <strain evidence="1 2">ICMP 5019</strain>
    </source>
</reference>
<comment type="caution">
    <text evidence="1">The sequence shown here is derived from an EMBL/GenBank/DDBJ whole genome shotgun (WGS) entry which is preliminary data.</text>
</comment>
<dbReference type="AlphaFoldDB" id="A0AB37QHJ8"/>
<sequence length="78" mass="8601">AGMEPVYPRDEVAPLSSYLRWLPASFDVNKKHALDWYTQMMLAQHVANISPIWGRASGTGNPGITLFNRGGAPLTFDP</sequence>
<feature type="non-terminal residue" evidence="1">
    <location>
        <position position="1"/>
    </location>
</feature>
<dbReference type="Proteomes" id="UP000272613">
    <property type="component" value="Unassembled WGS sequence"/>
</dbReference>
<evidence type="ECO:0000313" key="1">
    <source>
        <dbReference type="EMBL" id="RMR94752.1"/>
    </source>
</evidence>
<protein>
    <submittedName>
        <fullName evidence="1">Uncharacterized protein</fullName>
    </submittedName>
</protein>
<proteinExistence type="predicted"/>
<gene>
    <name evidence="1" type="ORF">ALP74_04684</name>
</gene>
<dbReference type="RefSeq" id="WP_147467299.1">
    <property type="nucleotide sequence ID" value="NZ_RBSH01000314.1"/>
</dbReference>
<accession>A0AB37QHJ8</accession>
<evidence type="ECO:0000313" key="2">
    <source>
        <dbReference type="Proteomes" id="UP000272613"/>
    </source>
</evidence>
<feature type="non-terminal residue" evidence="1">
    <location>
        <position position="78"/>
    </location>
</feature>
<organism evidence="1 2">
    <name type="scientific">Pseudomonas coronafaciens pv. garcae</name>
    <dbReference type="NCBI Taxonomy" id="251653"/>
    <lineage>
        <taxon>Bacteria</taxon>
        <taxon>Pseudomonadati</taxon>
        <taxon>Pseudomonadota</taxon>
        <taxon>Gammaproteobacteria</taxon>
        <taxon>Pseudomonadales</taxon>
        <taxon>Pseudomonadaceae</taxon>
        <taxon>Pseudomonas</taxon>
        <taxon>Pseudomonas coronafaciens</taxon>
    </lineage>
</organism>
<dbReference type="EMBL" id="RBSH01000314">
    <property type="protein sequence ID" value="RMR94752.1"/>
    <property type="molecule type" value="Genomic_DNA"/>
</dbReference>
<name>A0AB37QHJ8_9PSED</name>